<protein>
    <submittedName>
        <fullName evidence="2">Uncharacterized protein</fullName>
    </submittedName>
</protein>
<organism evidence="2 3">
    <name type="scientific">Microvirga tunisiensis</name>
    <dbReference type="NCBI Taxonomy" id="2108360"/>
    <lineage>
        <taxon>Bacteria</taxon>
        <taxon>Pseudomonadati</taxon>
        <taxon>Pseudomonadota</taxon>
        <taxon>Alphaproteobacteria</taxon>
        <taxon>Hyphomicrobiales</taxon>
        <taxon>Methylobacteriaceae</taxon>
        <taxon>Microvirga</taxon>
    </lineage>
</organism>
<keyword evidence="1" id="KW-0812">Transmembrane</keyword>
<comment type="caution">
    <text evidence="2">The sequence shown here is derived from an EMBL/GenBank/DDBJ whole genome shotgun (WGS) entry which is preliminary data.</text>
</comment>
<evidence type="ECO:0000313" key="3">
    <source>
        <dbReference type="Proteomes" id="UP000403266"/>
    </source>
</evidence>
<name>A0A5N7MB39_9HYPH</name>
<dbReference type="RefSeq" id="WP_152709040.1">
    <property type="nucleotide sequence ID" value="NZ_VOSJ01000047.1"/>
</dbReference>
<dbReference type="EMBL" id="VOSK01000003">
    <property type="protein sequence ID" value="MPR24132.1"/>
    <property type="molecule type" value="Genomic_DNA"/>
</dbReference>
<dbReference type="Proteomes" id="UP000403266">
    <property type="component" value="Unassembled WGS sequence"/>
</dbReference>
<keyword evidence="3" id="KW-1185">Reference proteome</keyword>
<keyword evidence="1" id="KW-1133">Transmembrane helix</keyword>
<feature type="transmembrane region" description="Helical" evidence="1">
    <location>
        <begin position="179"/>
        <end position="198"/>
    </location>
</feature>
<proteinExistence type="predicted"/>
<sequence length="235" mass="25168">MSTDNTCKIFGQTVDFSFLSGTAIDIQNWSSSHARLEGGGGWIHPTYGGYIQAPSFETSTTQHLRVRIKWDNGTQSGVDLPGDVHVSPGDRLIMVAGENRVAKLWHWAGVLNVTTNEVYGFGATGEIVKARGQNALERIGFTLVRASMMSGQAGVVMYIIFGAIISAIVAGVLSPSGSFLGTWIFVGIVFGAVSAVGFSKALKQLTDAPKAYNQAIWNYLHSIPQENLQKLSAAS</sequence>
<evidence type="ECO:0000313" key="2">
    <source>
        <dbReference type="EMBL" id="MPR24132.1"/>
    </source>
</evidence>
<feature type="transmembrane region" description="Helical" evidence="1">
    <location>
        <begin position="155"/>
        <end position="173"/>
    </location>
</feature>
<accession>A0A5N7MB39</accession>
<keyword evidence="1" id="KW-0472">Membrane</keyword>
<dbReference type="AlphaFoldDB" id="A0A5N7MB39"/>
<gene>
    <name evidence="2" type="ORF">FS320_02550</name>
</gene>
<reference evidence="2 3" key="1">
    <citation type="journal article" date="2019" name="Syst. Appl. Microbiol.">
        <title>Microvirga tunisiensis sp. nov., a root nodule symbiotic bacterium isolated from Lupinus micranthus and L. luteus grown in Northern Tunisia.</title>
        <authorList>
            <person name="Msaddak A."/>
            <person name="Rejili M."/>
            <person name="Duran D."/>
            <person name="Mars M."/>
            <person name="Palacios J.M."/>
            <person name="Ruiz-Argueso T."/>
            <person name="Rey L."/>
            <person name="Imperial J."/>
        </authorList>
    </citation>
    <scope>NUCLEOTIDE SEQUENCE [LARGE SCALE GENOMIC DNA]</scope>
    <source>
        <strain evidence="2 3">Lmie10</strain>
    </source>
</reference>
<evidence type="ECO:0000256" key="1">
    <source>
        <dbReference type="SAM" id="Phobius"/>
    </source>
</evidence>